<organism evidence="1 2">
    <name type="scientific">Aphis glycines</name>
    <name type="common">Soybean aphid</name>
    <dbReference type="NCBI Taxonomy" id="307491"/>
    <lineage>
        <taxon>Eukaryota</taxon>
        <taxon>Metazoa</taxon>
        <taxon>Ecdysozoa</taxon>
        <taxon>Arthropoda</taxon>
        <taxon>Hexapoda</taxon>
        <taxon>Insecta</taxon>
        <taxon>Pterygota</taxon>
        <taxon>Neoptera</taxon>
        <taxon>Paraneoptera</taxon>
        <taxon>Hemiptera</taxon>
        <taxon>Sternorrhyncha</taxon>
        <taxon>Aphidomorpha</taxon>
        <taxon>Aphidoidea</taxon>
        <taxon>Aphididae</taxon>
        <taxon>Aphidini</taxon>
        <taxon>Aphis</taxon>
        <taxon>Aphis</taxon>
    </lineage>
</organism>
<gene>
    <name evidence="1" type="ORF">AGLY_007600</name>
</gene>
<evidence type="ECO:0000313" key="1">
    <source>
        <dbReference type="EMBL" id="KAE9535699.1"/>
    </source>
</evidence>
<protein>
    <submittedName>
        <fullName evidence="1">Uncharacterized protein</fullName>
    </submittedName>
</protein>
<dbReference type="EMBL" id="VYZN01000025">
    <property type="protein sequence ID" value="KAE9535699.1"/>
    <property type="molecule type" value="Genomic_DNA"/>
</dbReference>
<sequence>MIYNSFTLTLDIYSESKSCNAWRTALHSATILSLRSSRVHEESAINAAPLIILSSRSSKEGRCSSQFTRSIINLIPIIVHCCRSTLGNITYSVYSFTNLFQYKIAISFSCSKFWMSYINLEKAVNSIVECFFKIARAAARSSHFNNKCTSTISASISRRVTADKRFLAALTMLLLFRTSSTAANISCFISGFSKAICSPTSIKFSNNQMFSQAYDIIDSVFT</sequence>
<reference evidence="1 2" key="1">
    <citation type="submission" date="2019-08" db="EMBL/GenBank/DDBJ databases">
        <title>The genome of the soybean aphid Biotype 1, its phylome, world population structure and adaptation to the North American continent.</title>
        <authorList>
            <person name="Giordano R."/>
            <person name="Donthu R.K."/>
            <person name="Hernandez A.G."/>
            <person name="Wright C.L."/>
            <person name="Zimin A.V."/>
        </authorList>
    </citation>
    <scope>NUCLEOTIDE SEQUENCE [LARGE SCALE GENOMIC DNA]</scope>
    <source>
        <tissue evidence="1">Whole aphids</tissue>
    </source>
</reference>
<dbReference type="Proteomes" id="UP000475862">
    <property type="component" value="Unassembled WGS sequence"/>
</dbReference>
<comment type="caution">
    <text evidence="1">The sequence shown here is derived from an EMBL/GenBank/DDBJ whole genome shotgun (WGS) entry which is preliminary data.</text>
</comment>
<accession>A0A6G0TMJ1</accession>
<dbReference type="AlphaFoldDB" id="A0A6G0TMJ1"/>
<name>A0A6G0TMJ1_APHGL</name>
<proteinExistence type="predicted"/>
<evidence type="ECO:0000313" key="2">
    <source>
        <dbReference type="Proteomes" id="UP000475862"/>
    </source>
</evidence>
<feature type="non-terminal residue" evidence="1">
    <location>
        <position position="222"/>
    </location>
</feature>
<keyword evidence="2" id="KW-1185">Reference proteome</keyword>
<dbReference type="OrthoDB" id="10691446at2759"/>